<comment type="catalytic activity">
    <reaction evidence="14 15">
        <text>pyruvate + ATP + H2O = phosphoenolpyruvate + AMP + phosphate + 2 H(+)</text>
        <dbReference type="Rhea" id="RHEA:11364"/>
        <dbReference type="ChEBI" id="CHEBI:15361"/>
        <dbReference type="ChEBI" id="CHEBI:15377"/>
        <dbReference type="ChEBI" id="CHEBI:15378"/>
        <dbReference type="ChEBI" id="CHEBI:30616"/>
        <dbReference type="ChEBI" id="CHEBI:43474"/>
        <dbReference type="ChEBI" id="CHEBI:58702"/>
        <dbReference type="ChEBI" id="CHEBI:456215"/>
        <dbReference type="EC" id="2.7.9.2"/>
    </reaction>
</comment>
<comment type="caution">
    <text evidence="19">The sequence shown here is derived from an EMBL/GenBank/DDBJ whole genome shotgun (WGS) entry which is preliminary data.</text>
</comment>
<dbReference type="Pfam" id="PF01326">
    <property type="entry name" value="PPDK_N"/>
    <property type="match status" value="1"/>
</dbReference>
<comment type="function">
    <text evidence="2 15">Catalyzes the phosphorylation of pyruvate to phosphoenolpyruvate.</text>
</comment>
<dbReference type="Pfam" id="PF02896">
    <property type="entry name" value="PEP-utilizers_C"/>
    <property type="match status" value="1"/>
</dbReference>
<evidence type="ECO:0000256" key="1">
    <source>
        <dbReference type="ARBA" id="ARBA00001946"/>
    </source>
</evidence>
<comment type="pathway">
    <text evidence="3 15">Carbohydrate biosynthesis; gluconeogenesis.</text>
</comment>
<sequence>MKNAALTLFFRELANDKVALVGGKNASLGEMFNKLRDQGISVPDGFATTAAAYWLFLDENGLRTPLTELLATLDTKNFTNLPDVGARARSLVRRATLPATVVTAIRESYRELTAEYRDRTEVAVRSSATAEDLPTASFAGQHDSFLNVRGEQAVLEACQRCYESLFNDRAIKYRVVNEFDHMQVALSVGVQTMVHSDLAAAGVAFTIEPETGHDQFVYLTGSWGLGENVVQGAVNPDEFYLFKPSLRDGHQALVTKKLGDKAKTMRYAAPTAGASSDHPVNNIINTDTPAAQRELFVLTDAEAEQLGRWCLVIEEHYGMPMDIEWAKDGLNNELYIVQARPETIHHGHQDLRLHEYHLTETGPVLATGKAVGSQIVSGVARIIDSPADGHRLQPGEILVTDITSPDWNAVLQNAAVIVTNKGGRTSHAAIVARELGLSAVVGTLDATARIKDGQVITVSCAEGDAGQVFDGQLAWTETDLDLAQVVRPETKALLILADPGRALQLARYPSQGVGLMRMEFVINNTIRVHPMALVEFDKLTDEHARAEIEQLTAHYPSKPDYFVEKLAQAIGFVAAAFYPREVIVRLSDFKTNEYANLVGGRQFEPHEENPMLGFRGASRYYSPQYREGFRLECAALRRVRRDMGLTNVKVMVPFCRTVAEGQQVVALMEEFGLKQGEEGLEIYVMAEIPSNVILAREFAEVFDGFSIGSNDLTQLTLGIDRDSAIISQLFDERNEAVTQLLTQVIGTAKHCERPIGLCGQAPSDYPEFARFLVEQGINSISFTPDALLQGMANMVAAEAAVHGKPAASTPQKALV</sequence>
<dbReference type="GO" id="GO:0005524">
    <property type="term" value="F:ATP binding"/>
    <property type="evidence" value="ECO:0007669"/>
    <property type="project" value="UniProtKB-KW"/>
</dbReference>
<reference evidence="19 20" key="1">
    <citation type="submission" date="2018-09" db="EMBL/GenBank/DDBJ databases">
        <authorList>
            <person name="Zeman M."/>
            <person name="Pardy F."/>
        </authorList>
    </citation>
    <scope>NUCLEOTIDE SEQUENCE [LARGE SCALE GENOMIC DNA]</scope>
    <source>
        <strain evidence="19 20">CCM 8852</strain>
    </source>
</reference>
<dbReference type="InterPro" id="IPR015813">
    <property type="entry name" value="Pyrv/PenolPyrv_kinase-like_dom"/>
</dbReference>
<evidence type="ECO:0000256" key="7">
    <source>
        <dbReference type="ARBA" id="ARBA00022679"/>
    </source>
</evidence>
<dbReference type="Pfam" id="PF00391">
    <property type="entry name" value="PEP-utilizers"/>
    <property type="match status" value="1"/>
</dbReference>
<dbReference type="Gene3D" id="3.30.470.20">
    <property type="entry name" value="ATP-grasp fold, B domain"/>
    <property type="match status" value="1"/>
</dbReference>
<evidence type="ECO:0000256" key="9">
    <source>
        <dbReference type="ARBA" id="ARBA00022741"/>
    </source>
</evidence>
<keyword evidence="19" id="KW-0670">Pyruvate</keyword>
<evidence type="ECO:0000256" key="14">
    <source>
        <dbReference type="ARBA" id="ARBA00047700"/>
    </source>
</evidence>
<dbReference type="InterPro" id="IPR000121">
    <property type="entry name" value="PEP_util_C"/>
</dbReference>
<dbReference type="InterPro" id="IPR018274">
    <property type="entry name" value="PEP_util_AS"/>
</dbReference>
<feature type="domain" description="PEP-utilising enzyme C-terminal" evidence="18">
    <location>
        <begin position="499"/>
        <end position="790"/>
    </location>
</feature>
<protein>
    <recommendedName>
        <fullName evidence="6 15">Phosphoenolpyruvate synthase</fullName>
        <shortName evidence="15">PEP synthase</shortName>
        <ecNumber evidence="5 15">2.7.9.2</ecNumber>
    </recommendedName>
    <alternativeName>
        <fullName evidence="13 15">Pyruvate, water dikinase</fullName>
    </alternativeName>
</protein>
<evidence type="ECO:0000259" key="17">
    <source>
        <dbReference type="Pfam" id="PF01326"/>
    </source>
</evidence>
<dbReference type="Proteomes" id="UP000284250">
    <property type="component" value="Unassembled WGS sequence"/>
</dbReference>
<comment type="cofactor">
    <cofactor evidence="1 15">
        <name>Mg(2+)</name>
        <dbReference type="ChEBI" id="CHEBI:18420"/>
    </cofactor>
</comment>
<dbReference type="OrthoDB" id="9765468at2"/>
<feature type="domain" description="Pyruvate phosphate dikinase AMP/ATP-binding" evidence="17">
    <location>
        <begin position="19"/>
        <end position="349"/>
    </location>
</feature>
<comment type="similarity">
    <text evidence="4 15">Belongs to the PEP-utilizing enzyme family.</text>
</comment>
<feature type="domain" description="PEP-utilising enzyme mobile" evidence="16">
    <location>
        <begin position="393"/>
        <end position="463"/>
    </location>
</feature>
<name>A0A418QK10_9BACT</name>
<keyword evidence="11 15" id="KW-0067">ATP-binding</keyword>
<evidence type="ECO:0000256" key="15">
    <source>
        <dbReference type="PIRNR" id="PIRNR000854"/>
    </source>
</evidence>
<dbReference type="EC" id="2.7.9.2" evidence="5 15"/>
<dbReference type="PANTHER" id="PTHR43030">
    <property type="entry name" value="PHOSPHOENOLPYRUVATE SYNTHASE"/>
    <property type="match status" value="1"/>
</dbReference>
<dbReference type="Gene3D" id="3.20.20.60">
    <property type="entry name" value="Phosphoenolpyruvate-binding domains"/>
    <property type="match status" value="1"/>
</dbReference>
<dbReference type="InterPro" id="IPR013815">
    <property type="entry name" value="ATP_grasp_subdomain_1"/>
</dbReference>
<dbReference type="InterPro" id="IPR008279">
    <property type="entry name" value="PEP-util_enz_mobile_dom"/>
</dbReference>
<dbReference type="PANTHER" id="PTHR43030:SF1">
    <property type="entry name" value="PHOSPHOENOLPYRUVATE SYNTHASE"/>
    <property type="match status" value="1"/>
</dbReference>
<proteinExistence type="inferred from homology"/>
<dbReference type="PROSITE" id="PS00742">
    <property type="entry name" value="PEP_ENZYMES_2"/>
    <property type="match status" value="1"/>
</dbReference>
<keyword evidence="7 15" id="KW-0808">Transferase</keyword>
<dbReference type="UniPathway" id="UPA00138"/>
<keyword evidence="20" id="KW-1185">Reference proteome</keyword>
<keyword evidence="9 15" id="KW-0547">Nucleotide-binding</keyword>
<evidence type="ECO:0000313" key="20">
    <source>
        <dbReference type="Proteomes" id="UP000284250"/>
    </source>
</evidence>
<reference evidence="19 20" key="2">
    <citation type="submission" date="2019-01" db="EMBL/GenBank/DDBJ databases">
        <title>Hymenobacter humicola sp. nov., isolated from soils in Antarctica.</title>
        <authorList>
            <person name="Sedlacek I."/>
            <person name="Holochova P."/>
            <person name="Kralova S."/>
            <person name="Pantucek R."/>
            <person name="Stankova E."/>
            <person name="Vrbovska V."/>
            <person name="Kristofova L."/>
            <person name="Svec P."/>
            <person name="Busse H.-J."/>
        </authorList>
    </citation>
    <scope>NUCLEOTIDE SEQUENCE [LARGE SCALE GENOMIC DNA]</scope>
    <source>
        <strain evidence="19 20">CCM 8852</strain>
    </source>
</reference>
<evidence type="ECO:0000256" key="12">
    <source>
        <dbReference type="ARBA" id="ARBA00022842"/>
    </source>
</evidence>
<dbReference type="InterPro" id="IPR023151">
    <property type="entry name" value="PEP_util_CS"/>
</dbReference>
<keyword evidence="12 15" id="KW-0460">Magnesium</keyword>
<evidence type="ECO:0000256" key="3">
    <source>
        <dbReference type="ARBA" id="ARBA00004742"/>
    </source>
</evidence>
<evidence type="ECO:0000256" key="5">
    <source>
        <dbReference type="ARBA" id="ARBA00011996"/>
    </source>
</evidence>
<dbReference type="NCBIfam" id="TIGR01418">
    <property type="entry name" value="PEP_synth"/>
    <property type="match status" value="1"/>
</dbReference>
<evidence type="ECO:0000256" key="6">
    <source>
        <dbReference type="ARBA" id="ARBA00021623"/>
    </source>
</evidence>
<dbReference type="GO" id="GO:0006094">
    <property type="term" value="P:gluconeogenesis"/>
    <property type="evidence" value="ECO:0007669"/>
    <property type="project" value="UniProtKB-UniPathway"/>
</dbReference>
<evidence type="ECO:0000259" key="18">
    <source>
        <dbReference type="Pfam" id="PF02896"/>
    </source>
</evidence>
<evidence type="ECO:0000256" key="11">
    <source>
        <dbReference type="ARBA" id="ARBA00022840"/>
    </source>
</evidence>
<dbReference type="SUPFAM" id="SSF56059">
    <property type="entry name" value="Glutathione synthetase ATP-binding domain-like"/>
    <property type="match status" value="1"/>
</dbReference>
<dbReference type="InterPro" id="IPR002192">
    <property type="entry name" value="PPDK_AMP/ATP-bd"/>
</dbReference>
<dbReference type="SUPFAM" id="SSF51621">
    <property type="entry name" value="Phosphoenolpyruvate/pyruvate domain"/>
    <property type="match status" value="1"/>
</dbReference>
<dbReference type="Gene3D" id="3.50.30.10">
    <property type="entry name" value="Phosphohistidine domain"/>
    <property type="match status" value="1"/>
</dbReference>
<evidence type="ECO:0000256" key="8">
    <source>
        <dbReference type="ARBA" id="ARBA00022723"/>
    </source>
</evidence>
<keyword evidence="10 15" id="KW-0418">Kinase</keyword>
<dbReference type="PIRSF" id="PIRSF000854">
    <property type="entry name" value="PEP_synthase"/>
    <property type="match status" value="1"/>
</dbReference>
<keyword evidence="8 15" id="KW-0479">Metal-binding</keyword>
<dbReference type="InterPro" id="IPR036637">
    <property type="entry name" value="Phosphohistidine_dom_sf"/>
</dbReference>
<dbReference type="RefSeq" id="WP_119657675.1">
    <property type="nucleotide sequence ID" value="NZ_JBHUOI010000065.1"/>
</dbReference>
<dbReference type="FunFam" id="3.30.1490.20:FF:000010">
    <property type="entry name" value="Phosphoenolpyruvate synthase"/>
    <property type="match status" value="1"/>
</dbReference>
<dbReference type="FunFam" id="3.30.470.20:FF:000017">
    <property type="entry name" value="Phosphoenolpyruvate synthase"/>
    <property type="match status" value="1"/>
</dbReference>
<organism evidence="19 20">
    <name type="scientific">Hymenobacter rubripertinctus</name>
    <dbReference type="NCBI Taxonomy" id="2029981"/>
    <lineage>
        <taxon>Bacteria</taxon>
        <taxon>Pseudomonadati</taxon>
        <taxon>Bacteroidota</taxon>
        <taxon>Cytophagia</taxon>
        <taxon>Cytophagales</taxon>
        <taxon>Hymenobacteraceae</taxon>
        <taxon>Hymenobacter</taxon>
    </lineage>
</organism>
<dbReference type="SUPFAM" id="SSF52009">
    <property type="entry name" value="Phosphohistidine domain"/>
    <property type="match status" value="1"/>
</dbReference>
<dbReference type="EMBL" id="QYCN01000056">
    <property type="protein sequence ID" value="RIY05439.1"/>
    <property type="molecule type" value="Genomic_DNA"/>
</dbReference>
<dbReference type="GO" id="GO:0008986">
    <property type="term" value="F:pyruvate, water dikinase activity"/>
    <property type="evidence" value="ECO:0007669"/>
    <property type="project" value="UniProtKB-EC"/>
</dbReference>
<dbReference type="GO" id="GO:0046872">
    <property type="term" value="F:metal ion binding"/>
    <property type="evidence" value="ECO:0007669"/>
    <property type="project" value="UniProtKB-KW"/>
</dbReference>
<evidence type="ECO:0000313" key="19">
    <source>
        <dbReference type="EMBL" id="RIY05439.1"/>
    </source>
</evidence>
<evidence type="ECO:0000256" key="4">
    <source>
        <dbReference type="ARBA" id="ARBA00007837"/>
    </source>
</evidence>
<dbReference type="PROSITE" id="PS00370">
    <property type="entry name" value="PEP_ENZYMES_PHOS_SITE"/>
    <property type="match status" value="1"/>
</dbReference>
<dbReference type="Gene3D" id="3.30.1490.20">
    <property type="entry name" value="ATP-grasp fold, A domain"/>
    <property type="match status" value="1"/>
</dbReference>
<dbReference type="InterPro" id="IPR006319">
    <property type="entry name" value="PEP_synth"/>
</dbReference>
<dbReference type="NCBIfam" id="NF005057">
    <property type="entry name" value="PRK06464.1"/>
    <property type="match status" value="1"/>
</dbReference>
<evidence type="ECO:0000256" key="2">
    <source>
        <dbReference type="ARBA" id="ARBA00002988"/>
    </source>
</evidence>
<accession>A0A418QK10</accession>
<dbReference type="InterPro" id="IPR040442">
    <property type="entry name" value="Pyrv_kinase-like_dom_sf"/>
</dbReference>
<dbReference type="AlphaFoldDB" id="A0A418QK10"/>
<evidence type="ECO:0000256" key="13">
    <source>
        <dbReference type="ARBA" id="ARBA00033470"/>
    </source>
</evidence>
<gene>
    <name evidence="19" type="ORF">D0T11_20450</name>
</gene>
<evidence type="ECO:0000256" key="10">
    <source>
        <dbReference type="ARBA" id="ARBA00022777"/>
    </source>
</evidence>
<evidence type="ECO:0000259" key="16">
    <source>
        <dbReference type="Pfam" id="PF00391"/>
    </source>
</evidence>